<organism evidence="1 2">
    <name type="scientific">Streptomyces coacervatus</name>
    <dbReference type="NCBI Taxonomy" id="647381"/>
    <lineage>
        <taxon>Bacteria</taxon>
        <taxon>Bacillati</taxon>
        <taxon>Actinomycetota</taxon>
        <taxon>Actinomycetes</taxon>
        <taxon>Kitasatosporales</taxon>
        <taxon>Streptomycetaceae</taxon>
        <taxon>Streptomyces</taxon>
    </lineage>
</organism>
<proteinExistence type="predicted"/>
<reference evidence="2" key="1">
    <citation type="journal article" date="2019" name="Int. J. Syst. Evol. Microbiol.">
        <title>The Global Catalogue of Microorganisms (GCM) 10K type strain sequencing project: providing services to taxonomists for standard genome sequencing and annotation.</title>
        <authorList>
            <consortium name="The Broad Institute Genomics Platform"/>
            <consortium name="The Broad Institute Genome Sequencing Center for Infectious Disease"/>
            <person name="Wu L."/>
            <person name="Ma J."/>
        </authorList>
    </citation>
    <scope>NUCLEOTIDE SEQUENCE [LARGE SCALE GENOMIC DNA]</scope>
    <source>
        <strain evidence="2">JCM 17138</strain>
    </source>
</reference>
<evidence type="ECO:0000313" key="1">
    <source>
        <dbReference type="EMBL" id="GAA3807473.1"/>
    </source>
</evidence>
<comment type="caution">
    <text evidence="1">The sequence shown here is derived from an EMBL/GenBank/DDBJ whole genome shotgun (WGS) entry which is preliminary data.</text>
</comment>
<protein>
    <submittedName>
        <fullName evidence="1">Uncharacterized protein</fullName>
    </submittedName>
</protein>
<dbReference type="Proteomes" id="UP001501009">
    <property type="component" value="Unassembled WGS sequence"/>
</dbReference>
<dbReference type="RefSeq" id="WP_275772661.1">
    <property type="nucleotide sequence ID" value="NZ_BAABDE010000020.1"/>
</dbReference>
<accession>A0ABP7I614</accession>
<dbReference type="EMBL" id="BAABDE010000020">
    <property type="protein sequence ID" value="GAA3807473.1"/>
    <property type="molecule type" value="Genomic_DNA"/>
</dbReference>
<evidence type="ECO:0000313" key="2">
    <source>
        <dbReference type="Proteomes" id="UP001501009"/>
    </source>
</evidence>
<sequence>MPTELSLIAVAGDDQDSDIVPTQIEGLRSDLLELSVARVGPRTAGPAPEGTRADVVEIMGALAVVLEPTIPLLVQVVTVVRDWLGRTSRGTAVLEINGHRLEVTGVDSAEQRRLANAWLAAVTRDRP</sequence>
<name>A0ABP7I614_9ACTN</name>
<keyword evidence="2" id="KW-1185">Reference proteome</keyword>
<gene>
    <name evidence="1" type="ORF">GCM10022403_046980</name>
</gene>